<dbReference type="GeneID" id="17260521"/>
<dbReference type="EnsemblProtists" id="EOD14304">
    <property type="protein sequence ID" value="EOD14304"/>
    <property type="gene ID" value="EMIHUDRAFT_211683"/>
</dbReference>
<dbReference type="GO" id="GO:0004065">
    <property type="term" value="F:arylsulfatase activity"/>
    <property type="evidence" value="ECO:0007669"/>
    <property type="project" value="TreeGrafter"/>
</dbReference>
<evidence type="ECO:0000256" key="1">
    <source>
        <dbReference type="ARBA" id="ARBA00008779"/>
    </source>
</evidence>
<feature type="signal peptide" evidence="2">
    <location>
        <begin position="1"/>
        <end position="25"/>
    </location>
</feature>
<evidence type="ECO:0000256" key="2">
    <source>
        <dbReference type="SAM" id="SignalP"/>
    </source>
</evidence>
<dbReference type="PANTHER" id="PTHR42693">
    <property type="entry name" value="ARYLSULFATASE FAMILY MEMBER"/>
    <property type="match status" value="1"/>
</dbReference>
<evidence type="ECO:0000313" key="4">
    <source>
        <dbReference type="Proteomes" id="UP000013827"/>
    </source>
</evidence>
<accession>A0A0D3ISR9</accession>
<feature type="chain" id="PRO_5044291200" description="Sulfatase N-terminal domain-containing protein" evidence="2">
    <location>
        <begin position="26"/>
        <end position="108"/>
    </location>
</feature>
<dbReference type="SUPFAM" id="SSF53649">
    <property type="entry name" value="Alkaline phosphatase-like"/>
    <property type="match status" value="1"/>
</dbReference>
<dbReference type="KEGG" id="ehx:EMIHUDRAFT_211683"/>
<dbReference type="Gene3D" id="3.40.720.10">
    <property type="entry name" value="Alkaline Phosphatase, subunit A"/>
    <property type="match status" value="1"/>
</dbReference>
<sequence length="108" mass="12001">MHMHNMRTFMMNRAITLAFVPLAFCFSSTPSPAPKPHKPHVLFALVDDLGFADTEDAGGDGGFIKTPNFQELIAEGVKLDRMYSFSWCGPSRSSLLSGRTPTRHIIFI</sequence>
<dbReference type="STRING" id="2903.R1E017"/>
<dbReference type="InterPro" id="IPR050738">
    <property type="entry name" value="Sulfatase"/>
</dbReference>
<dbReference type="PaxDb" id="2903-EOD14304"/>
<comment type="similarity">
    <text evidence="1">Belongs to the sulfatase family.</text>
</comment>
<evidence type="ECO:0008006" key="5">
    <source>
        <dbReference type="Google" id="ProtNLM"/>
    </source>
</evidence>
<dbReference type="PANTHER" id="PTHR42693:SF33">
    <property type="entry name" value="ARYLSULFATASE"/>
    <property type="match status" value="1"/>
</dbReference>
<reference evidence="3" key="2">
    <citation type="submission" date="2024-10" db="UniProtKB">
        <authorList>
            <consortium name="EnsemblProtists"/>
        </authorList>
    </citation>
    <scope>IDENTIFICATION</scope>
</reference>
<dbReference type="InterPro" id="IPR017850">
    <property type="entry name" value="Alkaline_phosphatase_core_sf"/>
</dbReference>
<dbReference type="RefSeq" id="XP_005766733.1">
    <property type="nucleotide sequence ID" value="XM_005766676.1"/>
</dbReference>
<reference evidence="4" key="1">
    <citation type="journal article" date="2013" name="Nature">
        <title>Pan genome of the phytoplankton Emiliania underpins its global distribution.</title>
        <authorList>
            <person name="Read B.A."/>
            <person name="Kegel J."/>
            <person name="Klute M.J."/>
            <person name="Kuo A."/>
            <person name="Lefebvre S.C."/>
            <person name="Maumus F."/>
            <person name="Mayer C."/>
            <person name="Miller J."/>
            <person name="Monier A."/>
            <person name="Salamov A."/>
            <person name="Young J."/>
            <person name="Aguilar M."/>
            <person name="Claverie J.M."/>
            <person name="Frickenhaus S."/>
            <person name="Gonzalez K."/>
            <person name="Herman E.K."/>
            <person name="Lin Y.C."/>
            <person name="Napier J."/>
            <person name="Ogata H."/>
            <person name="Sarno A.F."/>
            <person name="Shmutz J."/>
            <person name="Schroeder D."/>
            <person name="de Vargas C."/>
            <person name="Verret F."/>
            <person name="von Dassow P."/>
            <person name="Valentin K."/>
            <person name="Van de Peer Y."/>
            <person name="Wheeler G."/>
            <person name="Dacks J.B."/>
            <person name="Delwiche C.F."/>
            <person name="Dyhrman S.T."/>
            <person name="Glockner G."/>
            <person name="John U."/>
            <person name="Richards T."/>
            <person name="Worden A.Z."/>
            <person name="Zhang X."/>
            <person name="Grigoriev I.V."/>
            <person name="Allen A.E."/>
            <person name="Bidle K."/>
            <person name="Borodovsky M."/>
            <person name="Bowler C."/>
            <person name="Brownlee C."/>
            <person name="Cock J.M."/>
            <person name="Elias M."/>
            <person name="Gladyshev V.N."/>
            <person name="Groth M."/>
            <person name="Guda C."/>
            <person name="Hadaegh A."/>
            <person name="Iglesias-Rodriguez M.D."/>
            <person name="Jenkins J."/>
            <person name="Jones B.M."/>
            <person name="Lawson T."/>
            <person name="Leese F."/>
            <person name="Lindquist E."/>
            <person name="Lobanov A."/>
            <person name="Lomsadze A."/>
            <person name="Malik S.B."/>
            <person name="Marsh M.E."/>
            <person name="Mackinder L."/>
            <person name="Mock T."/>
            <person name="Mueller-Roeber B."/>
            <person name="Pagarete A."/>
            <person name="Parker M."/>
            <person name="Probert I."/>
            <person name="Quesneville H."/>
            <person name="Raines C."/>
            <person name="Rensing S.A."/>
            <person name="Riano-Pachon D.M."/>
            <person name="Richier S."/>
            <person name="Rokitta S."/>
            <person name="Shiraiwa Y."/>
            <person name="Soanes D.M."/>
            <person name="van der Giezen M."/>
            <person name="Wahlund T.M."/>
            <person name="Williams B."/>
            <person name="Wilson W."/>
            <person name="Wolfe G."/>
            <person name="Wurch L.L."/>
        </authorList>
    </citation>
    <scope>NUCLEOTIDE SEQUENCE</scope>
</reference>
<name>A0A0D3ISR9_EMIH1</name>
<organism evidence="3 4">
    <name type="scientific">Emiliania huxleyi (strain CCMP1516)</name>
    <dbReference type="NCBI Taxonomy" id="280463"/>
    <lineage>
        <taxon>Eukaryota</taxon>
        <taxon>Haptista</taxon>
        <taxon>Haptophyta</taxon>
        <taxon>Prymnesiophyceae</taxon>
        <taxon>Isochrysidales</taxon>
        <taxon>Noelaerhabdaceae</taxon>
        <taxon>Emiliania</taxon>
    </lineage>
</organism>
<proteinExistence type="inferred from homology"/>
<dbReference type="Proteomes" id="UP000013827">
    <property type="component" value="Unassembled WGS sequence"/>
</dbReference>
<dbReference type="HOGENOM" id="CLU_2202007_0_0_1"/>
<keyword evidence="2" id="KW-0732">Signal</keyword>
<evidence type="ECO:0000313" key="3">
    <source>
        <dbReference type="EnsemblProtists" id="EOD14304"/>
    </source>
</evidence>
<keyword evidence="4" id="KW-1185">Reference proteome</keyword>
<protein>
    <recommendedName>
        <fullName evidence="5">Sulfatase N-terminal domain-containing protein</fullName>
    </recommendedName>
</protein>
<dbReference type="AlphaFoldDB" id="A0A0D3ISR9"/>